<dbReference type="Pfam" id="PF18648">
    <property type="entry name" value="ADPRTs_Tse2"/>
    <property type="match status" value="1"/>
</dbReference>
<feature type="region of interest" description="Disordered" evidence="1">
    <location>
        <begin position="50"/>
        <end position="70"/>
    </location>
</feature>
<proteinExistence type="predicted"/>
<dbReference type="EMBL" id="CP053452">
    <property type="protein sequence ID" value="QJW94292.1"/>
    <property type="molecule type" value="Genomic_DNA"/>
</dbReference>
<reference evidence="4" key="1">
    <citation type="submission" date="2020-05" db="EMBL/GenBank/DDBJ databases">
        <title>Frigoriglobus tundricola gen. nov., sp. nov., a psychrotolerant cellulolytic planctomycete of the family Gemmataceae with two divergent copies of 16S rRNA gene.</title>
        <authorList>
            <person name="Kulichevskaya I.S."/>
            <person name="Ivanova A.A."/>
            <person name="Naumoff D.G."/>
            <person name="Beletsky A.V."/>
            <person name="Rijpstra W.I.C."/>
            <person name="Sinninghe Damste J.S."/>
            <person name="Mardanov A.V."/>
            <person name="Ravin N.V."/>
            <person name="Dedysh S.N."/>
        </authorList>
    </citation>
    <scope>NUCLEOTIDE SEQUENCE [LARGE SCALE GENOMIC DNA]</scope>
    <source>
        <strain evidence="4">PL17</strain>
    </source>
</reference>
<gene>
    <name evidence="3" type="ORF">FTUN_1812</name>
</gene>
<dbReference type="Proteomes" id="UP000503447">
    <property type="component" value="Chromosome"/>
</dbReference>
<protein>
    <recommendedName>
        <fullName evidence="2">Tse2 ADP-ribosyltransferase toxin domain-containing protein</fullName>
    </recommendedName>
</protein>
<evidence type="ECO:0000259" key="2">
    <source>
        <dbReference type="Pfam" id="PF18648"/>
    </source>
</evidence>
<evidence type="ECO:0000256" key="1">
    <source>
        <dbReference type="SAM" id="MobiDB-lite"/>
    </source>
</evidence>
<keyword evidence="4" id="KW-1185">Reference proteome</keyword>
<accession>A0A6M5YMW9</accession>
<feature type="domain" description="Tse2 ADP-ribosyltransferase toxin" evidence="2">
    <location>
        <begin position="3"/>
        <end position="115"/>
    </location>
</feature>
<evidence type="ECO:0000313" key="4">
    <source>
        <dbReference type="Proteomes" id="UP000503447"/>
    </source>
</evidence>
<evidence type="ECO:0000313" key="3">
    <source>
        <dbReference type="EMBL" id="QJW94292.1"/>
    </source>
</evidence>
<name>A0A6M5YMW9_9BACT</name>
<feature type="region of interest" description="Disordered" evidence="1">
    <location>
        <begin position="14"/>
        <end position="35"/>
    </location>
</feature>
<sequence>MKLYRVMKVAADGKPQVGTSGSMLGVRPTDPNNLNPNAVADVAAVDDTDLVKPGEGLSTSPNPHSRQPRRNQAVFEIETDDLDPVLKPNPDKPDHCLLEPSQPMSLEEYQRALADTRDLWQQVQ</sequence>
<dbReference type="AlphaFoldDB" id="A0A6M5YMW9"/>
<organism evidence="3 4">
    <name type="scientific">Frigoriglobus tundricola</name>
    <dbReference type="NCBI Taxonomy" id="2774151"/>
    <lineage>
        <taxon>Bacteria</taxon>
        <taxon>Pseudomonadati</taxon>
        <taxon>Planctomycetota</taxon>
        <taxon>Planctomycetia</taxon>
        <taxon>Gemmatales</taxon>
        <taxon>Gemmataceae</taxon>
        <taxon>Frigoriglobus</taxon>
    </lineage>
</organism>
<dbReference type="InterPro" id="IPR041018">
    <property type="entry name" value="ADPRTs_Tse2"/>
</dbReference>
<dbReference type="KEGG" id="ftj:FTUN_1812"/>